<keyword evidence="2" id="KW-1185">Reference proteome</keyword>
<name>A0ACD5DEG6_9LACO</name>
<evidence type="ECO:0000313" key="1">
    <source>
        <dbReference type="EMBL" id="XFD39330.1"/>
    </source>
</evidence>
<protein>
    <submittedName>
        <fullName evidence="1">Uncharacterized protein</fullName>
    </submittedName>
</protein>
<proteinExistence type="predicted"/>
<gene>
    <name evidence="1" type="ORF">O0236_007865</name>
</gene>
<sequence>MILLFQVIIGLILAVVLYNLIHYFFVTRPTQKRLKISQAIVDQAIKYALQKIMPDESSEQLKSQAIANVWGRGVMAFEYELPQNIMQLSISEFKQLLIKELHEYSADHHFDASSTPEIQSIFRVTDIWELDGNLHFDVAFLINQTTIEYVEDLNRLK</sequence>
<evidence type="ECO:0000313" key="2">
    <source>
        <dbReference type="Proteomes" id="UP001149860"/>
    </source>
</evidence>
<dbReference type="EMBL" id="CP168151">
    <property type="protein sequence ID" value="XFD39330.1"/>
    <property type="molecule type" value="Genomic_DNA"/>
</dbReference>
<reference evidence="1" key="1">
    <citation type="submission" date="2024-08" db="EMBL/GenBank/DDBJ databases">
        <title>Lentilactobacillus sp. nov., isolated from tree bark.</title>
        <authorList>
            <person name="Phuengjayaem S."/>
            <person name="Tanasupawat S."/>
        </authorList>
    </citation>
    <scope>NUCLEOTIDE SEQUENCE</scope>
    <source>
        <strain evidence="1">SPB1-3</strain>
    </source>
</reference>
<dbReference type="Proteomes" id="UP001149860">
    <property type="component" value="Chromosome"/>
</dbReference>
<organism evidence="1 2">
    <name type="scientific">Lentilactobacillus terminaliae</name>
    <dbReference type="NCBI Taxonomy" id="3003483"/>
    <lineage>
        <taxon>Bacteria</taxon>
        <taxon>Bacillati</taxon>
        <taxon>Bacillota</taxon>
        <taxon>Bacilli</taxon>
        <taxon>Lactobacillales</taxon>
        <taxon>Lactobacillaceae</taxon>
        <taxon>Lentilactobacillus</taxon>
    </lineage>
</organism>
<accession>A0ACD5DEG6</accession>